<evidence type="ECO:0000256" key="5">
    <source>
        <dbReference type="ARBA" id="ARBA00022692"/>
    </source>
</evidence>
<dbReference type="AlphaFoldDB" id="A0A2I1ILH3"/>
<dbReference type="SUPFAM" id="SSF81345">
    <property type="entry name" value="ABC transporter involved in vitamin B12 uptake, BtuC"/>
    <property type="match status" value="1"/>
</dbReference>
<accession>A0A2I1ILH3</accession>
<proteinExistence type="inferred from homology"/>
<evidence type="ECO:0000256" key="2">
    <source>
        <dbReference type="ARBA" id="ARBA00007935"/>
    </source>
</evidence>
<keyword evidence="7 8" id="KW-0472">Membrane</keyword>
<dbReference type="RefSeq" id="WP_024331396.1">
    <property type="nucleotide sequence ID" value="NZ_JASOXK010000003.1"/>
</dbReference>
<comment type="similarity">
    <text evidence="2">Belongs to the binding-protein-dependent transport system permease family. FecCD subfamily.</text>
</comment>
<keyword evidence="4" id="KW-1003">Cell membrane</keyword>
<dbReference type="GO" id="GO:0033214">
    <property type="term" value="P:siderophore-iron import into cell"/>
    <property type="evidence" value="ECO:0007669"/>
    <property type="project" value="TreeGrafter"/>
</dbReference>
<keyword evidence="10" id="KW-1185">Reference proteome</keyword>
<dbReference type="Pfam" id="PF01032">
    <property type="entry name" value="FecCD"/>
    <property type="match status" value="1"/>
</dbReference>
<evidence type="ECO:0000256" key="6">
    <source>
        <dbReference type="ARBA" id="ARBA00022989"/>
    </source>
</evidence>
<evidence type="ECO:0000256" key="3">
    <source>
        <dbReference type="ARBA" id="ARBA00022448"/>
    </source>
</evidence>
<evidence type="ECO:0000256" key="7">
    <source>
        <dbReference type="ARBA" id="ARBA00023136"/>
    </source>
</evidence>
<evidence type="ECO:0000256" key="4">
    <source>
        <dbReference type="ARBA" id="ARBA00022475"/>
    </source>
</evidence>
<keyword evidence="5 8" id="KW-0812">Transmembrane</keyword>
<evidence type="ECO:0000313" key="9">
    <source>
        <dbReference type="EMBL" id="PKY71978.1"/>
    </source>
</evidence>
<dbReference type="STRING" id="33007.HMPREF3198_00387"/>
<dbReference type="Proteomes" id="UP000235122">
    <property type="component" value="Unassembled WGS sequence"/>
</dbReference>
<dbReference type="PANTHER" id="PTHR30472">
    <property type="entry name" value="FERRIC ENTEROBACTIN TRANSPORT SYSTEM PERMEASE PROTEIN"/>
    <property type="match status" value="1"/>
</dbReference>
<feature type="transmembrane region" description="Helical" evidence="8">
    <location>
        <begin position="302"/>
        <end position="322"/>
    </location>
</feature>
<gene>
    <name evidence="9" type="ORF">CYJ19_07125</name>
</gene>
<feature type="transmembrane region" description="Helical" evidence="8">
    <location>
        <begin position="61"/>
        <end position="78"/>
    </location>
</feature>
<evidence type="ECO:0000256" key="8">
    <source>
        <dbReference type="SAM" id="Phobius"/>
    </source>
</evidence>
<dbReference type="PANTHER" id="PTHR30472:SF70">
    <property type="entry name" value="MOLYBDATE IMPORT SYSTEM PERMEASE PROTEIN MOLB"/>
    <property type="match status" value="1"/>
</dbReference>
<protein>
    <submittedName>
        <fullName evidence="9">Iron ABC transporter permease</fullName>
    </submittedName>
</protein>
<dbReference type="Gene3D" id="1.10.3470.10">
    <property type="entry name" value="ABC transporter involved in vitamin B12 uptake, BtuC"/>
    <property type="match status" value="1"/>
</dbReference>
<comment type="subcellular location">
    <subcellularLocation>
        <location evidence="1">Cell membrane</location>
        <topology evidence="1">Multi-pass membrane protein</topology>
    </subcellularLocation>
</comment>
<keyword evidence="3" id="KW-0813">Transport</keyword>
<dbReference type="CDD" id="cd06550">
    <property type="entry name" value="TM_ABC_iron-siderophores_like"/>
    <property type="match status" value="1"/>
</dbReference>
<organism evidence="9 10">
    <name type="scientific">Winkia neuii</name>
    <dbReference type="NCBI Taxonomy" id="33007"/>
    <lineage>
        <taxon>Bacteria</taxon>
        <taxon>Bacillati</taxon>
        <taxon>Actinomycetota</taxon>
        <taxon>Actinomycetes</taxon>
        <taxon>Actinomycetales</taxon>
        <taxon>Actinomycetaceae</taxon>
        <taxon>Winkia</taxon>
    </lineage>
</organism>
<feature type="transmembrane region" description="Helical" evidence="8">
    <location>
        <begin position="276"/>
        <end position="295"/>
    </location>
</feature>
<evidence type="ECO:0000313" key="10">
    <source>
        <dbReference type="Proteomes" id="UP000235122"/>
    </source>
</evidence>
<dbReference type="GO" id="GO:0022857">
    <property type="term" value="F:transmembrane transporter activity"/>
    <property type="evidence" value="ECO:0007669"/>
    <property type="project" value="InterPro"/>
</dbReference>
<feature type="transmembrane region" description="Helical" evidence="8">
    <location>
        <begin position="235"/>
        <end position="264"/>
    </location>
</feature>
<feature type="transmembrane region" description="Helical" evidence="8">
    <location>
        <begin position="90"/>
        <end position="108"/>
    </location>
</feature>
<feature type="transmembrane region" description="Helical" evidence="8">
    <location>
        <begin position="194"/>
        <end position="214"/>
    </location>
</feature>
<name>A0A2I1ILH3_9ACTO</name>
<dbReference type="InterPro" id="IPR037294">
    <property type="entry name" value="ABC_BtuC-like"/>
</dbReference>
<feature type="transmembrane region" description="Helical" evidence="8">
    <location>
        <begin position="114"/>
        <end position="134"/>
    </location>
</feature>
<dbReference type="EMBL" id="PKKO01000004">
    <property type="protein sequence ID" value="PKY71978.1"/>
    <property type="molecule type" value="Genomic_DNA"/>
</dbReference>
<feature type="transmembrane region" description="Helical" evidence="8">
    <location>
        <begin position="141"/>
        <end position="162"/>
    </location>
</feature>
<dbReference type="InterPro" id="IPR000522">
    <property type="entry name" value="ABC_transptr_permease_BtuC"/>
</dbReference>
<keyword evidence="6 8" id="KW-1133">Transmembrane helix</keyword>
<comment type="caution">
    <text evidence="9">The sequence shown here is derived from an EMBL/GenBank/DDBJ whole genome shotgun (WGS) entry which is preliminary data.</text>
</comment>
<evidence type="ECO:0000256" key="1">
    <source>
        <dbReference type="ARBA" id="ARBA00004651"/>
    </source>
</evidence>
<sequence>MSKAARLGAACGFVALPVSLALVSAAIGAFPIEIPQILAALVGKADPQTATVLYVVRFPRIGAAALVGAALAGAGAVYQAIFHNPLSSPYTLGVANGAGFGAALAIVLGASSVLVQVSAVGWAVVSVALTFLLAKASRSGPVTLILAGMLVGAFFASLVSFLKFVADPYEKLPQIVFWLMGSISSISTSQLASILPALLGATVVLSALLWRLNAISFDDKFARSIGINVSRERGIALFAASILAAVVISVAGIVGWVGVVIPHFARMIVGNDMREVFGASLSMGATMLLGIDLLARTLTSGELPLGVLTGIVGVPVFLFLIVRGRVSFE</sequence>
<dbReference type="GO" id="GO:0005886">
    <property type="term" value="C:plasma membrane"/>
    <property type="evidence" value="ECO:0007669"/>
    <property type="project" value="UniProtKB-SubCell"/>
</dbReference>
<reference evidence="9 10" key="1">
    <citation type="submission" date="2017-12" db="EMBL/GenBank/DDBJ databases">
        <title>Phylogenetic diversity of female urinary microbiome.</title>
        <authorList>
            <person name="Thomas-White K."/>
            <person name="Wolfe A.J."/>
        </authorList>
    </citation>
    <scope>NUCLEOTIDE SEQUENCE [LARGE SCALE GENOMIC DNA]</scope>
    <source>
        <strain evidence="9 10">UMB0402</strain>
    </source>
</reference>
<dbReference type="GeneID" id="35867392"/>